<evidence type="ECO:0000313" key="17">
    <source>
        <dbReference type="EMBL" id="SCB87911.1"/>
    </source>
</evidence>
<sequence>MKLTKIVSFRLPLIVCLLTCGLLYCFSYFIERWFEKLSVHQNVSELTSVISSIERELTYYSQDDNRDEFFQSLLLILTGHHRLFVYIVDDSGKILYRTRGPNLSIALKSADFEEIITKHTTTVSNVNQSSYRIAASRVITDQNKQYTTIVAVGRDLQIEFIRRLRKGLKILIGISCILALIGSFISIYLTQKPINRLIKKIERINLKNLNHRISTSSVPVKYVSLVRAFNKMLNRMEDVFQRQRNFTADIAHEMRTPITNLTTQTQIVLSNARTTEEYREILYSNLEEYERMSQMISDMLFLAQADNRQLVPNLVDINLHNMMVMICDYFEPLADEKAIKFELEGECCHILGDRMMLARAISNILSNAIRYTPENGIIKITLAQVSENRVKAVISNPGKKIDSRHLPHLFDRFYRVDESRHRNGNNTSGTGIGLAIVKSIIDTHKGNITVESDEQSTRFIINLPTAIQPLFNIKVTD</sequence>
<dbReference type="Gene3D" id="1.10.287.130">
    <property type="match status" value="1"/>
</dbReference>
<gene>
    <name evidence="17" type="ORF">GA0061080_100767</name>
</gene>
<dbReference type="SMART" id="SM00387">
    <property type="entry name" value="HATPase_c"/>
    <property type="match status" value="1"/>
</dbReference>
<evidence type="ECO:0000256" key="12">
    <source>
        <dbReference type="ARBA" id="ARBA00023012"/>
    </source>
</evidence>
<dbReference type="CDD" id="cd00075">
    <property type="entry name" value="HATPase"/>
    <property type="match status" value="1"/>
</dbReference>
<evidence type="ECO:0000256" key="3">
    <source>
        <dbReference type="ARBA" id="ARBA00022475"/>
    </source>
</evidence>
<dbReference type="PROSITE" id="PS50885">
    <property type="entry name" value="HAMP"/>
    <property type="match status" value="1"/>
</dbReference>
<keyword evidence="8 14" id="KW-0547">Nucleotide-binding</keyword>
<dbReference type="InterPro" id="IPR003661">
    <property type="entry name" value="HisK_dim/P_dom"/>
</dbReference>
<dbReference type="InterPro" id="IPR005467">
    <property type="entry name" value="His_kinase_dom"/>
</dbReference>
<comment type="catalytic activity">
    <reaction evidence="1 14">
        <text>ATP + protein L-histidine = ADP + protein N-phospho-L-histidine.</text>
        <dbReference type="EC" id="2.7.13.3"/>
    </reaction>
</comment>
<dbReference type="InterPro" id="IPR050428">
    <property type="entry name" value="TCS_sensor_his_kinase"/>
</dbReference>
<dbReference type="FunFam" id="1.10.287.130:FF:000001">
    <property type="entry name" value="Two-component sensor histidine kinase"/>
    <property type="match status" value="1"/>
</dbReference>
<dbReference type="InterPro" id="IPR003594">
    <property type="entry name" value="HATPase_dom"/>
</dbReference>
<evidence type="ECO:0000256" key="5">
    <source>
        <dbReference type="ARBA" id="ARBA00022553"/>
    </source>
</evidence>
<keyword evidence="5" id="KW-0597">Phosphoprotein</keyword>
<dbReference type="FunFam" id="3.30.565.10:FF:000006">
    <property type="entry name" value="Sensor histidine kinase WalK"/>
    <property type="match status" value="1"/>
</dbReference>
<keyword evidence="3 14" id="KW-1003">Cell membrane</keyword>
<evidence type="ECO:0000256" key="9">
    <source>
        <dbReference type="ARBA" id="ARBA00022777"/>
    </source>
</evidence>
<keyword evidence="9 14" id="KW-0418">Kinase</keyword>
<accession>A0A1C4A023</accession>
<evidence type="ECO:0000259" key="16">
    <source>
        <dbReference type="PROSITE" id="PS50885"/>
    </source>
</evidence>
<dbReference type="OrthoDB" id="9804645at2"/>
<keyword evidence="12 14" id="KW-0902">Two-component regulatory system</keyword>
<dbReference type="Gene3D" id="6.10.340.10">
    <property type="match status" value="1"/>
</dbReference>
<dbReference type="PANTHER" id="PTHR45436">
    <property type="entry name" value="SENSOR HISTIDINE KINASE YKOH"/>
    <property type="match status" value="1"/>
</dbReference>
<feature type="domain" description="Histidine kinase" evidence="15">
    <location>
        <begin position="249"/>
        <end position="467"/>
    </location>
</feature>
<keyword evidence="10 14" id="KW-0067">ATP-binding</keyword>
<keyword evidence="6 14" id="KW-0808">Transferase</keyword>
<dbReference type="SUPFAM" id="SSF47384">
    <property type="entry name" value="Homodimeric domain of signal transducing histidine kinase"/>
    <property type="match status" value="1"/>
</dbReference>
<dbReference type="InterPro" id="IPR006290">
    <property type="entry name" value="CztS_silS_copS"/>
</dbReference>
<dbReference type="Proteomes" id="UP000199698">
    <property type="component" value="Unassembled WGS sequence"/>
</dbReference>
<dbReference type="InterPro" id="IPR036097">
    <property type="entry name" value="HisK_dim/P_sf"/>
</dbReference>
<keyword evidence="11 14" id="KW-1133">Transmembrane helix</keyword>
<feature type="transmembrane region" description="Helical" evidence="14">
    <location>
        <begin position="12"/>
        <end position="30"/>
    </location>
</feature>
<keyword evidence="7 14" id="KW-0812">Transmembrane</keyword>
<evidence type="ECO:0000256" key="8">
    <source>
        <dbReference type="ARBA" id="ARBA00022741"/>
    </source>
</evidence>
<dbReference type="GO" id="GO:0005524">
    <property type="term" value="F:ATP binding"/>
    <property type="evidence" value="ECO:0007669"/>
    <property type="project" value="UniProtKB-KW"/>
</dbReference>
<feature type="transmembrane region" description="Helical" evidence="14">
    <location>
        <begin position="69"/>
        <end position="88"/>
    </location>
</feature>
<dbReference type="GO" id="GO:0000155">
    <property type="term" value="F:phosphorelay sensor kinase activity"/>
    <property type="evidence" value="ECO:0007669"/>
    <property type="project" value="InterPro"/>
</dbReference>
<dbReference type="AlphaFoldDB" id="A0A1C4A023"/>
<keyword evidence="13 14" id="KW-0472">Membrane</keyword>
<dbReference type="Pfam" id="PF21085">
    <property type="entry name" value="CusS"/>
    <property type="match status" value="1"/>
</dbReference>
<dbReference type="InterPro" id="IPR003660">
    <property type="entry name" value="HAMP_dom"/>
</dbReference>
<keyword evidence="18" id="KW-1185">Reference proteome</keyword>
<dbReference type="NCBIfam" id="TIGR01386">
    <property type="entry name" value="cztS_silS_copS"/>
    <property type="match status" value="1"/>
</dbReference>
<dbReference type="InterPro" id="IPR036890">
    <property type="entry name" value="HATPase_C_sf"/>
</dbReference>
<comment type="function">
    <text evidence="14">Member of a two-component regulatory system.</text>
</comment>
<dbReference type="Pfam" id="PF02518">
    <property type="entry name" value="HATPase_c"/>
    <property type="match status" value="1"/>
</dbReference>
<dbReference type="SUPFAM" id="SSF55874">
    <property type="entry name" value="ATPase domain of HSP90 chaperone/DNA topoisomerase II/histidine kinase"/>
    <property type="match status" value="1"/>
</dbReference>
<dbReference type="SMART" id="SM00388">
    <property type="entry name" value="HisKA"/>
    <property type="match status" value="1"/>
</dbReference>
<dbReference type="InterPro" id="IPR048590">
    <property type="entry name" value="CusS-like_sensor"/>
</dbReference>
<dbReference type="EC" id="2.7.13.3" evidence="14"/>
<dbReference type="EMBL" id="FMBA01000007">
    <property type="protein sequence ID" value="SCB87911.1"/>
    <property type="molecule type" value="Genomic_DNA"/>
</dbReference>
<dbReference type="PANTHER" id="PTHR45436:SF15">
    <property type="entry name" value="SENSOR HISTIDINE KINASE CUSS"/>
    <property type="match status" value="1"/>
</dbReference>
<name>A0A1C4A023_9GAMM</name>
<evidence type="ECO:0000256" key="11">
    <source>
        <dbReference type="ARBA" id="ARBA00022989"/>
    </source>
</evidence>
<dbReference type="RefSeq" id="WP_091120946.1">
    <property type="nucleotide sequence ID" value="NZ_FMBA01000007.1"/>
</dbReference>
<evidence type="ECO:0000256" key="13">
    <source>
        <dbReference type="ARBA" id="ARBA00023136"/>
    </source>
</evidence>
<evidence type="ECO:0000256" key="1">
    <source>
        <dbReference type="ARBA" id="ARBA00000085"/>
    </source>
</evidence>
<dbReference type="CDD" id="cd00082">
    <property type="entry name" value="HisKA"/>
    <property type="match status" value="1"/>
</dbReference>
<dbReference type="STRING" id="1798183.GA0061080_100767"/>
<evidence type="ECO:0000256" key="6">
    <source>
        <dbReference type="ARBA" id="ARBA00022679"/>
    </source>
</evidence>
<dbReference type="PROSITE" id="PS50109">
    <property type="entry name" value="HIS_KIN"/>
    <property type="match status" value="1"/>
</dbReference>
<dbReference type="GO" id="GO:0005886">
    <property type="term" value="C:plasma membrane"/>
    <property type="evidence" value="ECO:0007669"/>
    <property type="project" value="UniProtKB-SubCell"/>
</dbReference>
<dbReference type="Pfam" id="PF00512">
    <property type="entry name" value="HisKA"/>
    <property type="match status" value="1"/>
</dbReference>
<evidence type="ECO:0000256" key="14">
    <source>
        <dbReference type="RuleBase" id="RU364088"/>
    </source>
</evidence>
<feature type="transmembrane region" description="Helical" evidence="14">
    <location>
        <begin position="170"/>
        <end position="189"/>
    </location>
</feature>
<proteinExistence type="predicted"/>
<dbReference type="Gene3D" id="3.30.565.10">
    <property type="entry name" value="Histidine kinase-like ATPase, C-terminal domain"/>
    <property type="match status" value="1"/>
</dbReference>
<protein>
    <recommendedName>
        <fullName evidence="14">Sensor protein</fullName>
        <ecNumber evidence="14">2.7.13.3</ecNumber>
    </recommendedName>
</protein>
<comment type="subcellular location">
    <subcellularLocation>
        <location evidence="2">Cell inner membrane</location>
        <topology evidence="2">Multi-pass membrane protein</topology>
    </subcellularLocation>
</comment>
<evidence type="ECO:0000256" key="7">
    <source>
        <dbReference type="ARBA" id="ARBA00022692"/>
    </source>
</evidence>
<keyword evidence="4 14" id="KW-0997">Cell inner membrane</keyword>
<evidence type="ECO:0000313" key="18">
    <source>
        <dbReference type="Proteomes" id="UP000199698"/>
    </source>
</evidence>
<evidence type="ECO:0000259" key="15">
    <source>
        <dbReference type="PROSITE" id="PS50109"/>
    </source>
</evidence>
<evidence type="ECO:0000256" key="2">
    <source>
        <dbReference type="ARBA" id="ARBA00004429"/>
    </source>
</evidence>
<reference evidence="18" key="1">
    <citation type="submission" date="2016-08" db="EMBL/GenBank/DDBJ databases">
        <authorList>
            <person name="Varghese N."/>
            <person name="Submissions Spin"/>
        </authorList>
    </citation>
    <scope>NUCLEOTIDE SEQUENCE [LARGE SCALE GENOMIC DNA]</scope>
    <source>
        <strain evidence="18">R-53144</strain>
    </source>
</reference>
<feature type="domain" description="HAMP" evidence="16">
    <location>
        <begin position="188"/>
        <end position="241"/>
    </location>
</feature>
<evidence type="ECO:0000256" key="4">
    <source>
        <dbReference type="ARBA" id="ARBA00022519"/>
    </source>
</evidence>
<organism evidence="17 18">
    <name type="scientific">Gilliamella intestini</name>
    <dbReference type="NCBI Taxonomy" id="1798183"/>
    <lineage>
        <taxon>Bacteria</taxon>
        <taxon>Pseudomonadati</taxon>
        <taxon>Pseudomonadota</taxon>
        <taxon>Gammaproteobacteria</taxon>
        <taxon>Orbales</taxon>
        <taxon>Orbaceae</taxon>
        <taxon>Gilliamella</taxon>
    </lineage>
</organism>
<evidence type="ECO:0000256" key="10">
    <source>
        <dbReference type="ARBA" id="ARBA00022840"/>
    </source>
</evidence>